<dbReference type="SUPFAM" id="SSF53955">
    <property type="entry name" value="Lysozyme-like"/>
    <property type="match status" value="1"/>
</dbReference>
<dbReference type="Pfam" id="PF26607">
    <property type="entry name" value="DUF8189"/>
    <property type="match status" value="1"/>
</dbReference>
<dbReference type="InterPro" id="IPR058502">
    <property type="entry name" value="PLL-like_beta-prop"/>
</dbReference>
<proteinExistence type="inferred from homology"/>
<dbReference type="SUPFAM" id="SSF89372">
    <property type="entry name" value="Fucose-specific lectin"/>
    <property type="match status" value="1"/>
</dbReference>
<reference evidence="6" key="1">
    <citation type="submission" date="2020-09" db="EMBL/GenBank/DDBJ databases">
        <title>Whole genome shotgun sequence of Streptomyces xanthophaeus NBRC 12829.</title>
        <authorList>
            <person name="Komaki H."/>
            <person name="Tamura T."/>
        </authorList>
    </citation>
    <scope>NUCLEOTIDE SEQUENCE</scope>
    <source>
        <strain evidence="6">NBRC 12829</strain>
    </source>
</reference>
<dbReference type="Gene3D" id="1.10.530.10">
    <property type="match status" value="1"/>
</dbReference>
<protein>
    <recommendedName>
        <fullName evidence="8">Resuscitation-promoting factor core lysozyme-like domain-containing protein</fullName>
    </recommendedName>
</protein>
<organism evidence="6 7">
    <name type="scientific">Streptomyces xanthophaeus</name>
    <dbReference type="NCBI Taxonomy" id="67385"/>
    <lineage>
        <taxon>Bacteria</taxon>
        <taxon>Bacillati</taxon>
        <taxon>Actinomycetota</taxon>
        <taxon>Actinomycetes</taxon>
        <taxon>Kitasatosporales</taxon>
        <taxon>Streptomycetaceae</taxon>
        <taxon>Streptomyces</taxon>
    </lineage>
</organism>
<evidence type="ECO:0008006" key="8">
    <source>
        <dbReference type="Google" id="ProtNLM"/>
    </source>
</evidence>
<dbReference type="RefSeq" id="WP_031147528.1">
    <property type="nucleotide sequence ID" value="NZ_BNEE01000006.1"/>
</dbReference>
<dbReference type="InterPro" id="IPR010618">
    <property type="entry name" value="RPF"/>
</dbReference>
<dbReference type="GO" id="GO:0016787">
    <property type="term" value="F:hydrolase activity"/>
    <property type="evidence" value="ECO:0007669"/>
    <property type="project" value="UniProtKB-KW"/>
</dbReference>
<comment type="caution">
    <text evidence="6">The sequence shown here is derived from an EMBL/GenBank/DDBJ whole genome shotgun (WGS) entry which is preliminary data.</text>
</comment>
<name>A0A919H7L1_9ACTN</name>
<evidence type="ECO:0000256" key="3">
    <source>
        <dbReference type="SAM" id="SignalP"/>
    </source>
</evidence>
<evidence type="ECO:0000313" key="6">
    <source>
        <dbReference type="EMBL" id="GHI88088.1"/>
    </source>
</evidence>
<dbReference type="Proteomes" id="UP000600026">
    <property type="component" value="Unassembled WGS sequence"/>
</dbReference>
<feature type="domain" description="PLL-like beta propeller" evidence="5">
    <location>
        <begin position="169"/>
        <end position="401"/>
    </location>
</feature>
<feature type="chain" id="PRO_5037041932" description="Resuscitation-promoting factor core lysozyme-like domain-containing protein" evidence="3">
    <location>
        <begin position="34"/>
        <end position="426"/>
    </location>
</feature>
<evidence type="ECO:0000259" key="4">
    <source>
        <dbReference type="Pfam" id="PF06737"/>
    </source>
</evidence>
<keyword evidence="3" id="KW-0732">Signal</keyword>
<evidence type="ECO:0000256" key="2">
    <source>
        <dbReference type="ARBA" id="ARBA00022801"/>
    </source>
</evidence>
<dbReference type="CDD" id="cd13925">
    <property type="entry name" value="RPF"/>
    <property type="match status" value="1"/>
</dbReference>
<feature type="signal peptide" evidence="3">
    <location>
        <begin position="1"/>
        <end position="33"/>
    </location>
</feature>
<dbReference type="Gene3D" id="2.120.10.70">
    <property type="entry name" value="Fucose-specific lectin"/>
    <property type="match status" value="1"/>
</dbReference>
<dbReference type="AlphaFoldDB" id="A0A919H7L1"/>
<keyword evidence="2" id="KW-0378">Hydrolase</keyword>
<accession>A0A919H7L1</accession>
<evidence type="ECO:0000256" key="1">
    <source>
        <dbReference type="ARBA" id="ARBA00010830"/>
    </source>
</evidence>
<gene>
    <name evidence="6" type="ORF">Sxan_54520</name>
</gene>
<evidence type="ECO:0000313" key="7">
    <source>
        <dbReference type="Proteomes" id="UP000600026"/>
    </source>
</evidence>
<dbReference type="InterPro" id="IPR023346">
    <property type="entry name" value="Lysozyme-like_dom_sf"/>
</dbReference>
<feature type="domain" description="Resuscitation-promoting factor core lysozyme-like" evidence="4">
    <location>
        <begin position="34"/>
        <end position="109"/>
    </location>
</feature>
<evidence type="ECO:0000259" key="5">
    <source>
        <dbReference type="Pfam" id="PF26607"/>
    </source>
</evidence>
<dbReference type="OrthoDB" id="3924845at2"/>
<dbReference type="Pfam" id="PF06737">
    <property type="entry name" value="Transglycosylas"/>
    <property type="match status" value="1"/>
</dbReference>
<sequence length="426" mass="43997">MSRTPRRPRLAAAIATAAVTLSLSALSVGSAEAASVATWDKVAQCESTGNWSINTGNGYFGGLQIVKSTWDAFGGKQYAAYPHQATKKQQILTAERILAGQGAGAWGGCAVKANLAADHADPYPADTTPVSKAGDFYHSIRKAGGTWTSFDPLNGVGGAPFFNGSQEAITTTPDGSAQVLGTGNDGNLYHQARFTNGSWTGWEALPGYEGASHFGAKGEAIAGMPNGDAQVMAIGNDGKIYHNARFKDGNWQGWAPIGTWSAQRIAAAALPNGDMQVLIVGNDGNLYHNLRTVAGTWQGWHAVAGTGTAANFQAGSIAIAGLPNGDSQLMAVGNDGKPYHNVRFASGSWQGWGVVDGITSPTSVAITGMPNGDAQLLATAQGGATYHNVRFAGGSWQGWGNTGQGSQKVALAGMPNGDAQMLVTRN</sequence>
<keyword evidence="7" id="KW-1185">Reference proteome</keyword>
<dbReference type="EMBL" id="BNEE01000006">
    <property type="protein sequence ID" value="GHI88088.1"/>
    <property type="molecule type" value="Genomic_DNA"/>
</dbReference>
<comment type="similarity">
    <text evidence="1">Belongs to the transglycosylase family. Rpf subfamily.</text>
</comment>